<evidence type="ECO:0000256" key="4">
    <source>
        <dbReference type="ARBA" id="ARBA00022679"/>
    </source>
</evidence>
<comment type="cofactor">
    <cofactor evidence="7 11">
        <name>[4Fe-4S] cluster</name>
        <dbReference type="ChEBI" id="CHEBI:49883"/>
    </cofactor>
    <text evidence="7 11">Binds 1 [4Fe-4S] cluster per subunit.</text>
</comment>
<comment type="function">
    <text evidence="7">Catalyzes the formation of phosphoribosylamine from phosphoribosylpyrophosphate (PRPP) and glutamine.</text>
</comment>
<dbReference type="AlphaFoldDB" id="A0A811T844"/>
<dbReference type="Proteomes" id="UP000603056">
    <property type="component" value="Unassembled WGS sequence"/>
</dbReference>
<evidence type="ECO:0000256" key="6">
    <source>
        <dbReference type="ARBA" id="ARBA00022962"/>
    </source>
</evidence>
<evidence type="ECO:0000256" key="8">
    <source>
        <dbReference type="PIRNR" id="PIRNR000485"/>
    </source>
</evidence>
<protein>
    <recommendedName>
        <fullName evidence="7">Amidophosphoribosyltransferase</fullName>
        <shortName evidence="7">ATase</shortName>
        <ecNumber evidence="7">2.4.2.14</ecNumber>
    </recommendedName>
    <alternativeName>
        <fullName evidence="7">Glutamine phosphoribosylpyrophosphate amidotransferase</fullName>
        <shortName evidence="7">GPATase</shortName>
    </alternativeName>
</protein>
<keyword evidence="7 10" id="KW-0479">Metal-binding</keyword>
<dbReference type="SUPFAM" id="SSF56235">
    <property type="entry name" value="N-terminal nucleophile aminohydrolases (Ntn hydrolases)"/>
    <property type="match status" value="1"/>
</dbReference>
<proteinExistence type="inferred from homology"/>
<dbReference type="Gene3D" id="3.60.20.10">
    <property type="entry name" value="Glutamine Phosphoribosylpyrophosphate, subunit 1, domain 1"/>
    <property type="match status" value="1"/>
</dbReference>
<evidence type="ECO:0000256" key="7">
    <source>
        <dbReference type="HAMAP-Rule" id="MF_01931"/>
    </source>
</evidence>
<dbReference type="Gene3D" id="3.40.50.2020">
    <property type="match status" value="1"/>
</dbReference>
<dbReference type="CDD" id="cd06223">
    <property type="entry name" value="PRTases_typeI"/>
    <property type="match status" value="1"/>
</dbReference>
<feature type="binding site" evidence="7 10">
    <location>
        <position position="290"/>
    </location>
    <ligand>
        <name>Mg(2+)</name>
        <dbReference type="ChEBI" id="CHEBI:18420"/>
    </ligand>
</feature>
<dbReference type="Pfam" id="PF13522">
    <property type="entry name" value="GATase_6"/>
    <property type="match status" value="1"/>
</dbReference>
<keyword evidence="3 7" id="KW-0328">Glycosyltransferase</keyword>
<dbReference type="PROSITE" id="PS51278">
    <property type="entry name" value="GATASE_TYPE_2"/>
    <property type="match status" value="1"/>
</dbReference>
<feature type="binding site" evidence="7 11">
    <location>
        <position position="443"/>
    </location>
    <ligand>
        <name>[4Fe-4S] cluster</name>
        <dbReference type="ChEBI" id="CHEBI:49883"/>
    </ligand>
</feature>
<dbReference type="GO" id="GO:0004044">
    <property type="term" value="F:amidophosphoribosyltransferase activity"/>
    <property type="evidence" value="ECO:0007669"/>
    <property type="project" value="UniProtKB-UniRule"/>
</dbReference>
<feature type="binding site" evidence="7 10">
    <location>
        <position position="352"/>
    </location>
    <ligand>
        <name>Mg(2+)</name>
        <dbReference type="ChEBI" id="CHEBI:18420"/>
    </ligand>
</feature>
<dbReference type="InterPro" id="IPR029057">
    <property type="entry name" value="PRTase-like"/>
</dbReference>
<reference evidence="13" key="1">
    <citation type="submission" date="2020-10" db="EMBL/GenBank/DDBJ databases">
        <authorList>
            <person name="Hahn C.J."/>
            <person name="Laso-Perez R."/>
            <person name="Vulcano F."/>
            <person name="Vaziourakis K.-M."/>
            <person name="Stokke R."/>
            <person name="Steen I.H."/>
            <person name="Teske A."/>
            <person name="Boetius A."/>
            <person name="Liebeke M."/>
            <person name="Amann R."/>
            <person name="Knittel K."/>
        </authorList>
    </citation>
    <scope>NUCLEOTIDE SEQUENCE</scope>
    <source>
        <strain evidence="13">Gfbio:e3339647-f889-4370-9287-4fb5cb688e4c:AG394J04_GoMArc1</strain>
    </source>
</reference>
<comment type="catalytic activity">
    <reaction evidence="7 8">
        <text>5-phospho-beta-D-ribosylamine + L-glutamate + diphosphate = 5-phospho-alpha-D-ribose 1-diphosphate + L-glutamine + H2O</text>
        <dbReference type="Rhea" id="RHEA:14905"/>
        <dbReference type="ChEBI" id="CHEBI:15377"/>
        <dbReference type="ChEBI" id="CHEBI:29985"/>
        <dbReference type="ChEBI" id="CHEBI:33019"/>
        <dbReference type="ChEBI" id="CHEBI:58017"/>
        <dbReference type="ChEBI" id="CHEBI:58359"/>
        <dbReference type="ChEBI" id="CHEBI:58681"/>
        <dbReference type="EC" id="2.4.2.14"/>
    </reaction>
</comment>
<comment type="similarity">
    <text evidence="2 7 8">In the C-terminal section; belongs to the purine/pyrimidine phosphoribosyltransferase family.</text>
</comment>
<dbReference type="GO" id="GO:0009113">
    <property type="term" value="P:purine nucleobase biosynthetic process"/>
    <property type="evidence" value="ECO:0007669"/>
    <property type="project" value="UniProtKB-UniRule"/>
</dbReference>
<evidence type="ECO:0000256" key="11">
    <source>
        <dbReference type="PIRSR" id="PIRSR000485-3"/>
    </source>
</evidence>
<dbReference type="EC" id="2.4.2.14" evidence="7"/>
<comment type="pathway">
    <text evidence="1 7 8">Purine metabolism; IMP biosynthesis via de novo pathway; N(1)-(5-phospho-D-ribosyl)glycinamide from 5-phospho-alpha-D-ribose 1-diphosphate: step 1/2.</text>
</comment>
<keyword evidence="6 7" id="KW-0315">Glutamine amidotransferase</keyword>
<dbReference type="Pfam" id="PF00156">
    <property type="entry name" value="Pribosyltran"/>
    <property type="match status" value="1"/>
</dbReference>
<dbReference type="InterPro" id="IPR017932">
    <property type="entry name" value="GATase_2_dom"/>
</dbReference>
<dbReference type="GO" id="GO:0006189">
    <property type="term" value="P:'de novo' IMP biosynthetic process"/>
    <property type="evidence" value="ECO:0007669"/>
    <property type="project" value="UniProtKB-UniRule"/>
</dbReference>
<feature type="active site" description="Nucleophile" evidence="7 9">
    <location>
        <position position="5"/>
    </location>
</feature>
<keyword evidence="4 7" id="KW-0808">Transferase</keyword>
<keyword evidence="7" id="KW-0004">4Fe-4S</keyword>
<feature type="binding site" evidence="7 11">
    <location>
        <position position="243"/>
    </location>
    <ligand>
        <name>[4Fe-4S] cluster</name>
        <dbReference type="ChEBI" id="CHEBI:49883"/>
    </ligand>
</feature>
<dbReference type="InterPro" id="IPR029055">
    <property type="entry name" value="Ntn_hydrolases_N"/>
</dbReference>
<dbReference type="SUPFAM" id="SSF53271">
    <property type="entry name" value="PRTase-like"/>
    <property type="match status" value="1"/>
</dbReference>
<feature type="binding site" evidence="7 10">
    <location>
        <position position="353"/>
    </location>
    <ligand>
        <name>Mg(2+)</name>
        <dbReference type="ChEBI" id="CHEBI:18420"/>
    </ligand>
</feature>
<accession>A0A811T844</accession>
<dbReference type="HAMAP" id="MF_01931">
    <property type="entry name" value="PurF"/>
    <property type="match status" value="1"/>
</dbReference>
<evidence type="ECO:0000256" key="9">
    <source>
        <dbReference type="PIRSR" id="PIRSR000485-1"/>
    </source>
</evidence>
<dbReference type="UniPathway" id="UPA00074">
    <property type="reaction ID" value="UER00124"/>
</dbReference>
<evidence type="ECO:0000313" key="14">
    <source>
        <dbReference type="Proteomes" id="UP000603056"/>
    </source>
</evidence>
<dbReference type="GO" id="GO:0000287">
    <property type="term" value="F:magnesium ion binding"/>
    <property type="evidence" value="ECO:0007669"/>
    <property type="project" value="UniProtKB-UniRule"/>
</dbReference>
<evidence type="ECO:0000256" key="10">
    <source>
        <dbReference type="PIRSR" id="PIRSR000485-2"/>
    </source>
</evidence>
<gene>
    <name evidence="13" type="primary">purF_1</name>
    <name evidence="7" type="synonym">purF</name>
    <name evidence="13" type="ORF">FFODKBPE_00317</name>
</gene>
<evidence type="ECO:0000256" key="2">
    <source>
        <dbReference type="ARBA" id="ARBA00010138"/>
    </source>
</evidence>
<dbReference type="CDD" id="cd00715">
    <property type="entry name" value="GPATase_N"/>
    <property type="match status" value="1"/>
</dbReference>
<dbReference type="GO" id="GO:0051539">
    <property type="term" value="F:4 iron, 4 sulfur cluster binding"/>
    <property type="evidence" value="ECO:0007669"/>
    <property type="project" value="UniProtKB-KW"/>
</dbReference>
<organism evidence="13 14">
    <name type="scientific">Candidatus Argoarchaeum ethanivorans</name>
    <dbReference type="NCBI Taxonomy" id="2608793"/>
    <lineage>
        <taxon>Archaea</taxon>
        <taxon>Methanobacteriati</taxon>
        <taxon>Methanobacteriota</taxon>
        <taxon>Stenosarchaea group</taxon>
        <taxon>Methanomicrobia</taxon>
        <taxon>Methanosarcinales</taxon>
        <taxon>Methanosarcinales incertae sedis</taxon>
        <taxon>GOM Arc I cluster</taxon>
        <taxon>Candidatus Argoarchaeum</taxon>
    </lineage>
</organism>
<dbReference type="InterPro" id="IPR005854">
    <property type="entry name" value="PurF"/>
</dbReference>
<sequence>MQEECGVAGISFKENSNNAASSLYCALFALQHRGQESAGISIYDGTTTRTKKGMGLVPQAFRRNDLNELSSTVGIGHVRYSTTGDSSIENAQPLVINYKDGILSLAHNGNLVNSQELRDRLVAEQRIFHSDSDTEVIAQLFIKELSKKDIISAIKEMVRMLIGSYAILMLIGDRVVAFRDPLGIKPLCIGKLEGGYIIASESCAIDVVGGTCIRDVKPGELITLRNGAIEARQLYNSKHSAHCIFEHIYFARADSILDSKLTYQSRIRVGETLYDEHPVNADIAFPVPDSGTTFAIGYAHRSGIQYLEGLIKNRYSGRTFIMPGQNMREAAVRLKLNTIKQNIKGKSVVIVDDSIVRGTTSRRIVDMVRAAGAREVHVRIGSPPIIAPCYLGIDMPTRDELIASDKTIRSIEALINADSLGYISLEGLIKSIGIPAEDFCTGCFTGVYPVEIPGEQCTRAQLKITEF</sequence>
<evidence type="ECO:0000313" key="13">
    <source>
        <dbReference type="EMBL" id="CAD6492491.1"/>
    </source>
</evidence>
<feature type="binding site" evidence="7 11">
    <location>
        <position position="389"/>
    </location>
    <ligand>
        <name>[4Fe-4S] cluster</name>
        <dbReference type="ChEBI" id="CHEBI:49883"/>
    </ligand>
</feature>
<dbReference type="NCBIfam" id="TIGR01134">
    <property type="entry name" value="purF"/>
    <property type="match status" value="1"/>
</dbReference>
<comment type="cofactor">
    <cofactor evidence="7 10">
        <name>Mg(2+)</name>
        <dbReference type="ChEBI" id="CHEBI:18420"/>
    </cofactor>
    <text evidence="7 10">Binds 1 Mg(2+) ion per subunit.</text>
</comment>
<dbReference type="PANTHER" id="PTHR11907">
    <property type="entry name" value="AMIDOPHOSPHORIBOSYLTRANSFERASE"/>
    <property type="match status" value="1"/>
</dbReference>
<feature type="binding site" evidence="7 11">
    <location>
        <position position="440"/>
    </location>
    <ligand>
        <name>[4Fe-4S] cluster</name>
        <dbReference type="ChEBI" id="CHEBI:49883"/>
    </ligand>
</feature>
<keyword evidence="7 11" id="KW-0408">Iron</keyword>
<dbReference type="EMBL" id="CAJHIP010000009">
    <property type="protein sequence ID" value="CAD6492491.1"/>
    <property type="molecule type" value="Genomic_DNA"/>
</dbReference>
<dbReference type="InterPro" id="IPR035584">
    <property type="entry name" value="PurF_N"/>
</dbReference>
<evidence type="ECO:0000256" key="1">
    <source>
        <dbReference type="ARBA" id="ARBA00005209"/>
    </source>
</evidence>
<evidence type="ECO:0000256" key="5">
    <source>
        <dbReference type="ARBA" id="ARBA00022755"/>
    </source>
</evidence>
<feature type="domain" description="Glutamine amidotransferase type-2" evidence="12">
    <location>
        <begin position="5"/>
        <end position="227"/>
    </location>
</feature>
<keyword evidence="7 10" id="KW-0460">Magnesium</keyword>
<dbReference type="InterPro" id="IPR000836">
    <property type="entry name" value="PRTase_dom"/>
</dbReference>
<keyword evidence="5 7" id="KW-0658">Purine biosynthesis</keyword>
<evidence type="ECO:0000259" key="12">
    <source>
        <dbReference type="PROSITE" id="PS51278"/>
    </source>
</evidence>
<evidence type="ECO:0000256" key="3">
    <source>
        <dbReference type="ARBA" id="ARBA00022676"/>
    </source>
</evidence>
<name>A0A811T844_9EURY</name>
<dbReference type="PIRSF" id="PIRSF000485">
    <property type="entry name" value="Amd_phspho_trans"/>
    <property type="match status" value="1"/>
</dbReference>
<comment type="caution">
    <text evidence="13">The sequence shown here is derived from an EMBL/GenBank/DDBJ whole genome shotgun (WGS) entry which is preliminary data.</text>
</comment>
<keyword evidence="7 11" id="KW-0411">Iron-sulfur</keyword>